<accession>A0ABM3HK69</accession>
<dbReference type="Gene3D" id="1.20.1560.10">
    <property type="entry name" value="ABC transporter type 1, transmembrane domain"/>
    <property type="match status" value="1"/>
</dbReference>
<protein>
    <submittedName>
        <fullName evidence="7">ABC transporter B family member 10-like</fullName>
    </submittedName>
</protein>
<dbReference type="Proteomes" id="UP000827889">
    <property type="component" value="Chromosome 6"/>
</dbReference>
<dbReference type="SUPFAM" id="SSF90123">
    <property type="entry name" value="ABC transporter transmembrane region"/>
    <property type="match status" value="1"/>
</dbReference>
<keyword evidence="3 4" id="KW-0472">Membrane</keyword>
<evidence type="ECO:0000313" key="7">
    <source>
        <dbReference type="RefSeq" id="XP_048137000.1"/>
    </source>
</evidence>
<dbReference type="InterPro" id="IPR036640">
    <property type="entry name" value="ABC1_TM_sf"/>
</dbReference>
<proteinExistence type="predicted"/>
<organism evidence="6 7">
    <name type="scientific">Rhodamnia argentea</name>
    <dbReference type="NCBI Taxonomy" id="178133"/>
    <lineage>
        <taxon>Eukaryota</taxon>
        <taxon>Viridiplantae</taxon>
        <taxon>Streptophyta</taxon>
        <taxon>Embryophyta</taxon>
        <taxon>Tracheophyta</taxon>
        <taxon>Spermatophyta</taxon>
        <taxon>Magnoliopsida</taxon>
        <taxon>eudicotyledons</taxon>
        <taxon>Gunneridae</taxon>
        <taxon>Pentapetalae</taxon>
        <taxon>rosids</taxon>
        <taxon>malvids</taxon>
        <taxon>Myrtales</taxon>
        <taxon>Myrtaceae</taxon>
        <taxon>Myrtoideae</taxon>
        <taxon>Myrteae</taxon>
        <taxon>Australasian group</taxon>
        <taxon>Rhodamnia</taxon>
    </lineage>
</organism>
<evidence type="ECO:0000256" key="1">
    <source>
        <dbReference type="ARBA" id="ARBA00022692"/>
    </source>
</evidence>
<dbReference type="InterPro" id="IPR011527">
    <property type="entry name" value="ABC1_TM_dom"/>
</dbReference>
<evidence type="ECO:0000256" key="4">
    <source>
        <dbReference type="SAM" id="Phobius"/>
    </source>
</evidence>
<keyword evidence="1 4" id="KW-0812">Transmembrane</keyword>
<feature type="domain" description="ABC transmembrane type-1" evidence="5">
    <location>
        <begin position="1"/>
        <end position="74"/>
    </location>
</feature>
<evidence type="ECO:0000256" key="2">
    <source>
        <dbReference type="ARBA" id="ARBA00022989"/>
    </source>
</evidence>
<evidence type="ECO:0000313" key="6">
    <source>
        <dbReference type="Proteomes" id="UP000827889"/>
    </source>
</evidence>
<name>A0ABM3HK69_9MYRT</name>
<reference evidence="7" key="1">
    <citation type="submission" date="2025-08" db="UniProtKB">
        <authorList>
            <consortium name="RefSeq"/>
        </authorList>
    </citation>
    <scope>IDENTIFICATION</scope>
    <source>
        <tissue evidence="7">Leaf</tissue>
    </source>
</reference>
<keyword evidence="2 4" id="KW-1133">Transmembrane helix</keyword>
<evidence type="ECO:0000256" key="3">
    <source>
        <dbReference type="ARBA" id="ARBA00023136"/>
    </source>
</evidence>
<evidence type="ECO:0000259" key="5">
    <source>
        <dbReference type="PROSITE" id="PS50929"/>
    </source>
</evidence>
<dbReference type="PROSITE" id="PS50929">
    <property type="entry name" value="ABC_TM1F"/>
    <property type="match status" value="1"/>
</dbReference>
<dbReference type="Pfam" id="PF00664">
    <property type="entry name" value="ABC_membrane"/>
    <property type="match status" value="1"/>
</dbReference>
<sequence>MGWETMKHEVKKISLLFYATAVVTIIVHVIAHCSFGIMGGRLTLRVRERMFAAILRNEICWFDDVNNTSAMLSS</sequence>
<gene>
    <name evidence="7" type="primary">LOC125315611</name>
</gene>
<dbReference type="RefSeq" id="XP_048137000.1">
    <property type="nucleotide sequence ID" value="XM_048281043.1"/>
</dbReference>
<dbReference type="GeneID" id="125315611"/>
<keyword evidence="6" id="KW-1185">Reference proteome</keyword>
<feature type="transmembrane region" description="Helical" evidence="4">
    <location>
        <begin position="15"/>
        <end position="40"/>
    </location>
</feature>